<feature type="transmembrane region" description="Helical" evidence="1">
    <location>
        <begin position="101"/>
        <end position="121"/>
    </location>
</feature>
<evidence type="ECO:0000313" key="3">
    <source>
        <dbReference type="Proteomes" id="UP001595748"/>
    </source>
</evidence>
<feature type="transmembrane region" description="Helical" evidence="1">
    <location>
        <begin position="33"/>
        <end position="51"/>
    </location>
</feature>
<evidence type="ECO:0000313" key="2">
    <source>
        <dbReference type="EMBL" id="MFC3862914.1"/>
    </source>
</evidence>
<proteinExistence type="predicted"/>
<keyword evidence="1" id="KW-1133">Transmembrane helix</keyword>
<gene>
    <name evidence="2" type="ORF">ACFOPQ_19305</name>
</gene>
<dbReference type="PANTHER" id="PTHR40078:SF1">
    <property type="entry name" value="INTEGRAL MEMBRANE PROTEIN"/>
    <property type="match status" value="1"/>
</dbReference>
<feature type="transmembrane region" description="Helical" evidence="1">
    <location>
        <begin position="133"/>
        <end position="154"/>
    </location>
</feature>
<dbReference type="Pfam" id="PF19700">
    <property type="entry name" value="DUF6198"/>
    <property type="match status" value="1"/>
</dbReference>
<comment type="caution">
    <text evidence="2">The sequence shown here is derived from an EMBL/GenBank/DDBJ whole genome shotgun (WGS) entry which is preliminary data.</text>
</comment>
<protein>
    <submittedName>
        <fullName evidence="2">YitT family protein</fullName>
    </submittedName>
</protein>
<reference evidence="3" key="1">
    <citation type="journal article" date="2019" name="Int. J. Syst. Evol. Microbiol.">
        <title>The Global Catalogue of Microorganisms (GCM) 10K type strain sequencing project: providing services to taxonomists for standard genome sequencing and annotation.</title>
        <authorList>
            <consortium name="The Broad Institute Genomics Platform"/>
            <consortium name="The Broad Institute Genome Sequencing Center for Infectious Disease"/>
            <person name="Wu L."/>
            <person name="Ma J."/>
        </authorList>
    </citation>
    <scope>NUCLEOTIDE SEQUENCE [LARGE SCALE GENOMIC DNA]</scope>
    <source>
        <strain evidence="3">CCTCC AB 2013263</strain>
    </source>
</reference>
<keyword evidence="1" id="KW-0472">Membrane</keyword>
<organism evidence="2 3">
    <name type="scientific">Deinococcus antarcticus</name>
    <dbReference type="NCBI Taxonomy" id="1298767"/>
    <lineage>
        <taxon>Bacteria</taxon>
        <taxon>Thermotogati</taxon>
        <taxon>Deinococcota</taxon>
        <taxon>Deinococci</taxon>
        <taxon>Deinococcales</taxon>
        <taxon>Deinococcaceae</taxon>
        <taxon>Deinococcus</taxon>
    </lineage>
</organism>
<dbReference type="Proteomes" id="UP001595748">
    <property type="component" value="Unassembled WGS sequence"/>
</dbReference>
<dbReference type="PANTHER" id="PTHR40078">
    <property type="entry name" value="INTEGRAL MEMBRANE PROTEIN-RELATED"/>
    <property type="match status" value="1"/>
</dbReference>
<feature type="transmembrane region" description="Helical" evidence="1">
    <location>
        <begin position="198"/>
        <end position="216"/>
    </location>
</feature>
<feature type="transmembrane region" description="Helical" evidence="1">
    <location>
        <begin position="71"/>
        <end position="94"/>
    </location>
</feature>
<keyword evidence="1" id="KW-0812">Transmembrane</keyword>
<dbReference type="InterPro" id="IPR038750">
    <property type="entry name" value="YczE/YyaS-like"/>
</dbReference>
<sequence length="221" mass="23406">MTTMTTGQVLAFWAMLHAAPLAFITRLGAPARFVHLLLSLAVCSFAIRLMIDANIGASPWDVFHIGLSRWLPITVGQASIVAGIAVVTVAWLGFREKYGLGTILNVLEIGLLIDVLAPFTPHPTHLPAQWGQFLLGVLLAGFGTAAYISAGFGAGPRDGLMMALHRQYGWPIARIRTSLEVGILLLGALLGGPVGPGTLVFALLMGPSVGAGLRLFGFRKQ</sequence>
<name>A0ABV8AB38_9DEIO</name>
<accession>A0ABV8AB38</accession>
<keyword evidence="3" id="KW-1185">Reference proteome</keyword>
<dbReference type="EMBL" id="JBHRZF010000218">
    <property type="protein sequence ID" value="MFC3862914.1"/>
    <property type="molecule type" value="Genomic_DNA"/>
</dbReference>
<evidence type="ECO:0000256" key="1">
    <source>
        <dbReference type="SAM" id="Phobius"/>
    </source>
</evidence>
<feature type="transmembrane region" description="Helical" evidence="1">
    <location>
        <begin position="175"/>
        <end position="192"/>
    </location>
</feature>
<feature type="transmembrane region" description="Helical" evidence="1">
    <location>
        <begin position="6"/>
        <end position="24"/>
    </location>
</feature>
<dbReference type="RefSeq" id="WP_380080851.1">
    <property type="nucleotide sequence ID" value="NZ_JBHRZF010000218.1"/>
</dbReference>